<dbReference type="GO" id="GO:0008380">
    <property type="term" value="P:RNA splicing"/>
    <property type="evidence" value="ECO:0007669"/>
    <property type="project" value="UniProtKB-KW"/>
</dbReference>
<dbReference type="PANTHER" id="PTHR23139">
    <property type="entry name" value="RNA-BINDING PROTEIN"/>
    <property type="match status" value="1"/>
</dbReference>
<dbReference type="Proteomes" id="UP000245207">
    <property type="component" value="Unassembled WGS sequence"/>
</dbReference>
<keyword evidence="6" id="KW-1185">Reference proteome</keyword>
<sequence length="88" mass="9860">MKLGGRVLTVTQATPDVSSVENHGEQPSYGTPLHARPLLETHIQVLKLTNVLDPHSLSTLSEPELEEILEDILLKIHMVCFYTMRGNR</sequence>
<keyword evidence="1" id="KW-0507">mRNA processing</keyword>
<evidence type="ECO:0000256" key="3">
    <source>
        <dbReference type="ARBA" id="ARBA00023187"/>
    </source>
</evidence>
<protein>
    <submittedName>
        <fullName evidence="5">Nucleotide-binding, alpha-beta plait</fullName>
    </submittedName>
</protein>
<dbReference type="GO" id="GO:0003723">
    <property type="term" value="F:RNA binding"/>
    <property type="evidence" value="ECO:0007669"/>
    <property type="project" value="UniProtKB-KW"/>
</dbReference>
<evidence type="ECO:0000313" key="5">
    <source>
        <dbReference type="EMBL" id="PWA39863.1"/>
    </source>
</evidence>
<accession>A0A2U1KT27</accession>
<evidence type="ECO:0000256" key="2">
    <source>
        <dbReference type="ARBA" id="ARBA00022884"/>
    </source>
</evidence>
<gene>
    <name evidence="5" type="ORF">CTI12_AA568150</name>
</gene>
<evidence type="ECO:0000313" key="6">
    <source>
        <dbReference type="Proteomes" id="UP000245207"/>
    </source>
</evidence>
<dbReference type="OrthoDB" id="10266058at2759"/>
<organism evidence="5 6">
    <name type="scientific">Artemisia annua</name>
    <name type="common">Sweet wormwood</name>
    <dbReference type="NCBI Taxonomy" id="35608"/>
    <lineage>
        <taxon>Eukaryota</taxon>
        <taxon>Viridiplantae</taxon>
        <taxon>Streptophyta</taxon>
        <taxon>Embryophyta</taxon>
        <taxon>Tracheophyta</taxon>
        <taxon>Spermatophyta</taxon>
        <taxon>Magnoliopsida</taxon>
        <taxon>eudicotyledons</taxon>
        <taxon>Gunneridae</taxon>
        <taxon>Pentapetalae</taxon>
        <taxon>asterids</taxon>
        <taxon>campanulids</taxon>
        <taxon>Asterales</taxon>
        <taxon>Asteraceae</taxon>
        <taxon>Asteroideae</taxon>
        <taxon>Anthemideae</taxon>
        <taxon>Artemisiinae</taxon>
        <taxon>Artemisia</taxon>
    </lineage>
</organism>
<comment type="caution">
    <text evidence="5">The sequence shown here is derived from an EMBL/GenBank/DDBJ whole genome shotgun (WGS) entry which is preliminary data.</text>
</comment>
<evidence type="ECO:0000256" key="1">
    <source>
        <dbReference type="ARBA" id="ARBA00022664"/>
    </source>
</evidence>
<dbReference type="AlphaFoldDB" id="A0A2U1KT27"/>
<dbReference type="EMBL" id="PKPP01014255">
    <property type="protein sequence ID" value="PWA39863.1"/>
    <property type="molecule type" value="Genomic_DNA"/>
</dbReference>
<keyword evidence="2" id="KW-0694">RNA-binding</keyword>
<dbReference type="GO" id="GO:0006397">
    <property type="term" value="P:mRNA processing"/>
    <property type="evidence" value="ECO:0007669"/>
    <property type="project" value="UniProtKB-KW"/>
</dbReference>
<dbReference type="STRING" id="35608.A0A2U1KT27"/>
<name>A0A2U1KT27_ARTAN</name>
<evidence type="ECO:0000256" key="4">
    <source>
        <dbReference type="SAM" id="MobiDB-lite"/>
    </source>
</evidence>
<keyword evidence="3" id="KW-0508">mRNA splicing</keyword>
<reference evidence="5 6" key="1">
    <citation type="journal article" date="2018" name="Mol. Plant">
        <title>The genome of Artemisia annua provides insight into the evolution of Asteraceae family and artemisinin biosynthesis.</title>
        <authorList>
            <person name="Shen Q."/>
            <person name="Zhang L."/>
            <person name="Liao Z."/>
            <person name="Wang S."/>
            <person name="Yan T."/>
            <person name="Shi P."/>
            <person name="Liu M."/>
            <person name="Fu X."/>
            <person name="Pan Q."/>
            <person name="Wang Y."/>
            <person name="Lv Z."/>
            <person name="Lu X."/>
            <person name="Zhang F."/>
            <person name="Jiang W."/>
            <person name="Ma Y."/>
            <person name="Chen M."/>
            <person name="Hao X."/>
            <person name="Li L."/>
            <person name="Tang Y."/>
            <person name="Lv G."/>
            <person name="Zhou Y."/>
            <person name="Sun X."/>
            <person name="Brodelius P.E."/>
            <person name="Rose J.K.C."/>
            <person name="Tang K."/>
        </authorList>
    </citation>
    <scope>NUCLEOTIDE SEQUENCE [LARGE SCALE GENOMIC DNA]</scope>
    <source>
        <strain evidence="6">cv. Huhao1</strain>
        <tissue evidence="5">Leaf</tissue>
    </source>
</reference>
<feature type="region of interest" description="Disordered" evidence="4">
    <location>
        <begin position="13"/>
        <end position="33"/>
    </location>
</feature>
<proteinExistence type="predicted"/>